<dbReference type="AlphaFoldDB" id="A0A9X9M1S7"/>
<evidence type="ECO:0000313" key="2">
    <source>
        <dbReference type="EMBL" id="VCX20164.1"/>
    </source>
</evidence>
<evidence type="ECO:0000256" key="1">
    <source>
        <dbReference type="SAM" id="MobiDB-lite"/>
    </source>
</evidence>
<dbReference type="Proteomes" id="UP000269945">
    <property type="component" value="Unassembled WGS sequence"/>
</dbReference>
<organism evidence="2 3">
    <name type="scientific">Gulo gulo</name>
    <name type="common">Wolverine</name>
    <name type="synonym">Gluton</name>
    <dbReference type="NCBI Taxonomy" id="48420"/>
    <lineage>
        <taxon>Eukaryota</taxon>
        <taxon>Metazoa</taxon>
        <taxon>Chordata</taxon>
        <taxon>Craniata</taxon>
        <taxon>Vertebrata</taxon>
        <taxon>Euteleostomi</taxon>
        <taxon>Mammalia</taxon>
        <taxon>Eutheria</taxon>
        <taxon>Laurasiatheria</taxon>
        <taxon>Carnivora</taxon>
        <taxon>Caniformia</taxon>
        <taxon>Musteloidea</taxon>
        <taxon>Mustelidae</taxon>
        <taxon>Guloninae</taxon>
        <taxon>Gulo</taxon>
    </lineage>
</organism>
<feature type="region of interest" description="Disordered" evidence="1">
    <location>
        <begin position="153"/>
        <end position="190"/>
    </location>
</feature>
<accession>A0A9X9M1S7</accession>
<feature type="non-terminal residue" evidence="2">
    <location>
        <position position="1"/>
    </location>
</feature>
<keyword evidence="3" id="KW-1185">Reference proteome</keyword>
<feature type="compositionally biased region" description="Gly residues" evidence="1">
    <location>
        <begin position="180"/>
        <end position="190"/>
    </location>
</feature>
<reference evidence="2 3" key="1">
    <citation type="submission" date="2018-10" db="EMBL/GenBank/DDBJ databases">
        <authorList>
            <person name="Ekblom R."/>
            <person name="Jareborg N."/>
        </authorList>
    </citation>
    <scope>NUCLEOTIDE SEQUENCE [LARGE SCALE GENOMIC DNA]</scope>
    <source>
        <tissue evidence="2">Muscle</tissue>
    </source>
</reference>
<sequence length="190" mass="19518">TGGARSAAPEQGAGLRNSAARSCGRALPLRLSAGLALAGDPDAAASNSGGSFEPRFPQGSSCSSPELGFCFDSPRLPRAFPDVIRRGGDVLVSQRRRRPSVGGGKDRVLEAGAVGNGKGKRIRKQRFSHFPPAGILTFVQGSASKLRLLSHSRLALPPPPPNPVSENVEGLEARDAGLPGPEGKGNSPGP</sequence>
<gene>
    <name evidence="2" type="ORF">BN2614_LOCUS5</name>
</gene>
<comment type="caution">
    <text evidence="2">The sequence shown here is derived from an EMBL/GenBank/DDBJ whole genome shotgun (WGS) entry which is preliminary data.</text>
</comment>
<feature type="region of interest" description="Disordered" evidence="1">
    <location>
        <begin position="40"/>
        <end position="63"/>
    </location>
</feature>
<protein>
    <submittedName>
        <fullName evidence="2">Uncharacterized protein</fullName>
    </submittedName>
</protein>
<dbReference type="EMBL" id="CYRY02037207">
    <property type="protein sequence ID" value="VCX20164.1"/>
    <property type="molecule type" value="Genomic_DNA"/>
</dbReference>
<name>A0A9X9M1S7_GULGU</name>
<evidence type="ECO:0000313" key="3">
    <source>
        <dbReference type="Proteomes" id="UP000269945"/>
    </source>
</evidence>
<proteinExistence type="predicted"/>